<keyword evidence="2" id="KW-1185">Reference proteome</keyword>
<dbReference type="AlphaFoldDB" id="A0A4S5BMT6"/>
<evidence type="ECO:0000313" key="1">
    <source>
        <dbReference type="EMBL" id="THJ32383.1"/>
    </source>
</evidence>
<name>A0A4S5BMT6_9BURK</name>
<sequence length="121" mass="13771">MQVLENSHAWAHERAYEAQQQAADDREAYQDWIAAQADSVLLNQAPNRDVIDDAQACIVGSKFEDNVFASFYAWCAGDIELATKHKQAAQALIEREIQGVLADKTPMSKWRKAHRELSYEY</sequence>
<accession>A0A4S5BMT6</accession>
<comment type="caution">
    <text evidence="1">The sequence shown here is derived from an EMBL/GenBank/DDBJ whole genome shotgun (WGS) entry which is preliminary data.</text>
</comment>
<gene>
    <name evidence="1" type="ORF">E8K88_11815</name>
</gene>
<dbReference type="EMBL" id="SSWX01000015">
    <property type="protein sequence ID" value="THJ32383.1"/>
    <property type="molecule type" value="Genomic_DNA"/>
</dbReference>
<proteinExistence type="predicted"/>
<protein>
    <submittedName>
        <fullName evidence="1">Uncharacterized protein</fullName>
    </submittedName>
</protein>
<evidence type="ECO:0000313" key="2">
    <source>
        <dbReference type="Proteomes" id="UP000306236"/>
    </source>
</evidence>
<reference evidence="1 2" key="1">
    <citation type="submission" date="2019-04" db="EMBL/GenBank/DDBJ databases">
        <title>Lampropedia sp YIM MLB12 draf genome.</title>
        <authorList>
            <person name="Wang Y.-X."/>
        </authorList>
    </citation>
    <scope>NUCLEOTIDE SEQUENCE [LARGE SCALE GENOMIC DNA]</scope>
    <source>
        <strain evidence="1 2">YIM MLB12</strain>
    </source>
</reference>
<dbReference type="RefSeq" id="WP_136406881.1">
    <property type="nucleotide sequence ID" value="NZ_SSWX01000015.1"/>
</dbReference>
<organism evidence="1 2">
    <name type="scientific">Lampropedia aestuarii</name>
    <dbReference type="NCBI Taxonomy" id="2562762"/>
    <lineage>
        <taxon>Bacteria</taxon>
        <taxon>Pseudomonadati</taxon>
        <taxon>Pseudomonadota</taxon>
        <taxon>Betaproteobacteria</taxon>
        <taxon>Burkholderiales</taxon>
        <taxon>Comamonadaceae</taxon>
        <taxon>Lampropedia</taxon>
    </lineage>
</organism>
<dbReference type="Proteomes" id="UP000306236">
    <property type="component" value="Unassembled WGS sequence"/>
</dbReference>